<dbReference type="InterPro" id="IPR000843">
    <property type="entry name" value="HTH_LacI"/>
</dbReference>
<dbReference type="InterPro" id="IPR046335">
    <property type="entry name" value="LacI/GalR-like_sensor"/>
</dbReference>
<sequence length="342" mass="37914">MNHITVYDIAKEANVSVSTVSRVLNDTAPVKKSTKDKIMQIIDKYQFQPNALARSLLKKETGTIGMIMPDITNPFFPEVFLGAESEARIKGYTFFLCNTSGDSARESEYLSILSEKRVDGIIFMGGRINLARCKPELVKEVTDISSRIPVVLVNGQLPNSNIVRVSTDEAKGARLVTQHLIDLGHKDIGFIGGVDHMSTTIQKVKAFKSQLEDSGLVYQPDWVLHGSFSVRSGEELMKKMIEMKKRPTAIFCVNDFTAVGAIKAVSEHGMKIPDDFSIVGFDDTPLATSIIPEMTTVSQKSHELGKTAVQILTKLLNKEKVKRLTLLEPELMIRKSTGRLKN</sequence>
<evidence type="ECO:0000256" key="1">
    <source>
        <dbReference type="ARBA" id="ARBA00023015"/>
    </source>
</evidence>
<dbReference type="PROSITE" id="PS00356">
    <property type="entry name" value="HTH_LACI_1"/>
    <property type="match status" value="1"/>
</dbReference>
<accession>A0A926QJY2</accession>
<evidence type="ECO:0000313" key="7">
    <source>
        <dbReference type="Proteomes" id="UP000650466"/>
    </source>
</evidence>
<keyword evidence="1" id="KW-0805">Transcription regulation</keyword>
<feature type="domain" description="HTH lacI-type" evidence="4">
    <location>
        <begin position="4"/>
        <end position="58"/>
    </location>
</feature>
<dbReference type="SUPFAM" id="SSF47413">
    <property type="entry name" value="lambda repressor-like DNA-binding domains"/>
    <property type="match status" value="1"/>
</dbReference>
<dbReference type="InterPro" id="IPR028082">
    <property type="entry name" value="Peripla_BP_I"/>
</dbReference>
<organism evidence="6 7">
    <name type="scientific">Paenibacillus sedimenti</name>
    <dbReference type="NCBI Taxonomy" id="2770274"/>
    <lineage>
        <taxon>Bacteria</taxon>
        <taxon>Bacillati</taxon>
        <taxon>Bacillota</taxon>
        <taxon>Bacilli</taxon>
        <taxon>Bacillales</taxon>
        <taxon>Paenibacillaceae</taxon>
        <taxon>Paenibacillus</taxon>
    </lineage>
</organism>
<dbReference type="PANTHER" id="PTHR30146">
    <property type="entry name" value="LACI-RELATED TRANSCRIPTIONAL REPRESSOR"/>
    <property type="match status" value="1"/>
</dbReference>
<comment type="caution">
    <text evidence="6">The sequence shown here is derived from an EMBL/GenBank/DDBJ whole genome shotgun (WGS) entry which is preliminary data.</text>
</comment>
<dbReference type="PANTHER" id="PTHR30146:SF149">
    <property type="entry name" value="HTH-TYPE TRANSCRIPTIONAL REGULATOR EBGR"/>
    <property type="match status" value="1"/>
</dbReference>
<dbReference type="Pfam" id="PF00356">
    <property type="entry name" value="LacI"/>
    <property type="match status" value="1"/>
</dbReference>
<dbReference type="GO" id="GO:0000976">
    <property type="term" value="F:transcription cis-regulatory region binding"/>
    <property type="evidence" value="ECO:0007669"/>
    <property type="project" value="TreeGrafter"/>
</dbReference>
<evidence type="ECO:0000259" key="5">
    <source>
        <dbReference type="PROSITE" id="PS50943"/>
    </source>
</evidence>
<keyword evidence="7" id="KW-1185">Reference proteome</keyword>
<dbReference type="EMBL" id="JACVVD010000003">
    <property type="protein sequence ID" value="MBD0380934.1"/>
    <property type="molecule type" value="Genomic_DNA"/>
</dbReference>
<dbReference type="PRINTS" id="PR00036">
    <property type="entry name" value="HTHLACI"/>
</dbReference>
<dbReference type="RefSeq" id="WP_188174680.1">
    <property type="nucleotide sequence ID" value="NZ_JACVVD010000003.1"/>
</dbReference>
<dbReference type="CDD" id="cd06267">
    <property type="entry name" value="PBP1_LacI_sugar_binding-like"/>
    <property type="match status" value="1"/>
</dbReference>
<dbReference type="SMART" id="SM00354">
    <property type="entry name" value="HTH_LACI"/>
    <property type="match status" value="1"/>
</dbReference>
<dbReference type="PROSITE" id="PS50932">
    <property type="entry name" value="HTH_LACI_2"/>
    <property type="match status" value="1"/>
</dbReference>
<dbReference type="Pfam" id="PF13377">
    <property type="entry name" value="Peripla_BP_3"/>
    <property type="match status" value="1"/>
</dbReference>
<proteinExistence type="predicted"/>
<feature type="domain" description="HTH cro/C1-type" evidence="5">
    <location>
        <begin position="4"/>
        <end position="52"/>
    </location>
</feature>
<keyword evidence="3" id="KW-0804">Transcription</keyword>
<evidence type="ECO:0000256" key="3">
    <source>
        <dbReference type="ARBA" id="ARBA00023163"/>
    </source>
</evidence>
<evidence type="ECO:0000259" key="4">
    <source>
        <dbReference type="PROSITE" id="PS50932"/>
    </source>
</evidence>
<dbReference type="GO" id="GO:0003700">
    <property type="term" value="F:DNA-binding transcription factor activity"/>
    <property type="evidence" value="ECO:0007669"/>
    <property type="project" value="TreeGrafter"/>
</dbReference>
<dbReference type="SUPFAM" id="SSF53822">
    <property type="entry name" value="Periplasmic binding protein-like I"/>
    <property type="match status" value="1"/>
</dbReference>
<dbReference type="AlphaFoldDB" id="A0A926QJY2"/>
<dbReference type="PROSITE" id="PS50943">
    <property type="entry name" value="HTH_CROC1"/>
    <property type="match status" value="1"/>
</dbReference>
<dbReference type="Gene3D" id="1.10.260.40">
    <property type="entry name" value="lambda repressor-like DNA-binding domains"/>
    <property type="match status" value="1"/>
</dbReference>
<name>A0A926QJY2_9BACL</name>
<dbReference type="InterPro" id="IPR010982">
    <property type="entry name" value="Lambda_DNA-bd_dom_sf"/>
</dbReference>
<dbReference type="Gene3D" id="3.40.50.2300">
    <property type="match status" value="2"/>
</dbReference>
<keyword evidence="2 6" id="KW-0238">DNA-binding</keyword>
<dbReference type="InterPro" id="IPR001387">
    <property type="entry name" value="Cro/C1-type_HTH"/>
</dbReference>
<reference evidence="6" key="1">
    <citation type="submission" date="2020-09" db="EMBL/GenBank/DDBJ databases">
        <title>Draft Genome Sequence of Paenibacillus sp. WST5.</title>
        <authorList>
            <person name="Bao Z."/>
        </authorList>
    </citation>
    <scope>NUCLEOTIDE SEQUENCE</scope>
    <source>
        <strain evidence="6">WST5</strain>
    </source>
</reference>
<evidence type="ECO:0000313" key="6">
    <source>
        <dbReference type="EMBL" id="MBD0380934.1"/>
    </source>
</evidence>
<dbReference type="Proteomes" id="UP000650466">
    <property type="component" value="Unassembled WGS sequence"/>
</dbReference>
<gene>
    <name evidence="6" type="ORF">ICC18_12455</name>
</gene>
<evidence type="ECO:0000256" key="2">
    <source>
        <dbReference type="ARBA" id="ARBA00023125"/>
    </source>
</evidence>
<dbReference type="CDD" id="cd01392">
    <property type="entry name" value="HTH_LacI"/>
    <property type="match status" value="1"/>
</dbReference>
<protein>
    <submittedName>
        <fullName evidence="6">LacI family DNA-binding transcriptional regulator</fullName>
    </submittedName>
</protein>